<organism evidence="2 3">
    <name type="scientific">Hufsiella arboris</name>
    <dbReference type="NCBI Taxonomy" id="2695275"/>
    <lineage>
        <taxon>Bacteria</taxon>
        <taxon>Pseudomonadati</taxon>
        <taxon>Bacteroidota</taxon>
        <taxon>Sphingobacteriia</taxon>
        <taxon>Sphingobacteriales</taxon>
        <taxon>Sphingobacteriaceae</taxon>
        <taxon>Hufsiella</taxon>
    </lineage>
</organism>
<dbReference type="Gene3D" id="2.40.160.10">
    <property type="entry name" value="Porin"/>
    <property type="match status" value="1"/>
</dbReference>
<keyword evidence="3" id="KW-1185">Reference proteome</keyword>
<sequence length="418" mass="47686">MKIKIFLLILFAFQLTSVFAQNTDLVDSSQTQVLADTGKKYLIPDVRKKMSWTHFSTKLFSMQLGAAPIIDYSAFFQDSASIRQVGKQKDQFDLRSARFMMRGKIFFKNRWSYLIGIEYKGLDRTDDQKAFGFTDLMFTIPAGKIGSFSVGKLKETFVYEMVGDAANLPQAERILNPFFVSRNTGVRWNKPLLNDRMTMAAGYFNNFITTDTTLKGGANSFTARLTGLPYYDEATKTFLHLAVSTRYAEGQNDILRYKGKNESNVTSNYVDTKNFAADHSWSIGFEELWNIKNFSLLGEYVISTASTPQGSETFKGYYFTGSWVLSGEQRPYDKKAAYARRVKPEATHGAWEVVARISNVDLDSKDIKGGKLVKFYGGLNWWATQYWRMAFGYGYSNLDRDNIKGITNSLIVRLQWIY</sequence>
<dbReference type="RefSeq" id="WP_160846410.1">
    <property type="nucleotide sequence ID" value="NZ_WVHT01000015.1"/>
</dbReference>
<evidence type="ECO:0000313" key="3">
    <source>
        <dbReference type="Proteomes" id="UP000466586"/>
    </source>
</evidence>
<evidence type="ECO:0000256" key="1">
    <source>
        <dbReference type="SAM" id="SignalP"/>
    </source>
</evidence>
<dbReference type="EMBL" id="WVHT01000015">
    <property type="protein sequence ID" value="MXV53237.1"/>
    <property type="molecule type" value="Genomic_DNA"/>
</dbReference>
<dbReference type="Proteomes" id="UP000466586">
    <property type="component" value="Unassembled WGS sequence"/>
</dbReference>
<accession>A0A7K1YF54</accession>
<dbReference type="InterPro" id="IPR010870">
    <property type="entry name" value="Porin_O/P"/>
</dbReference>
<keyword evidence="1" id="KW-0732">Signal</keyword>
<dbReference type="Pfam" id="PF07396">
    <property type="entry name" value="Porin_O_P"/>
    <property type="match status" value="1"/>
</dbReference>
<gene>
    <name evidence="2" type="ORF">GS399_19905</name>
</gene>
<evidence type="ECO:0000313" key="2">
    <source>
        <dbReference type="EMBL" id="MXV53237.1"/>
    </source>
</evidence>
<dbReference type="SUPFAM" id="SSF56935">
    <property type="entry name" value="Porins"/>
    <property type="match status" value="1"/>
</dbReference>
<dbReference type="AlphaFoldDB" id="A0A7K1YF54"/>
<feature type="chain" id="PRO_5029724893" description="Porin" evidence="1">
    <location>
        <begin position="21"/>
        <end position="418"/>
    </location>
</feature>
<proteinExistence type="predicted"/>
<feature type="signal peptide" evidence="1">
    <location>
        <begin position="1"/>
        <end position="20"/>
    </location>
</feature>
<dbReference type="InterPro" id="IPR023614">
    <property type="entry name" value="Porin_dom_sf"/>
</dbReference>
<name>A0A7K1YF54_9SPHI</name>
<reference evidence="2 3" key="1">
    <citation type="submission" date="2019-11" db="EMBL/GenBank/DDBJ databases">
        <title>Pedobacter sp. HMF7647 Genome sequencing and assembly.</title>
        <authorList>
            <person name="Kang H."/>
            <person name="Kim H."/>
            <person name="Joh K."/>
        </authorList>
    </citation>
    <scope>NUCLEOTIDE SEQUENCE [LARGE SCALE GENOMIC DNA]</scope>
    <source>
        <strain evidence="2 3">HMF7647</strain>
    </source>
</reference>
<evidence type="ECO:0008006" key="4">
    <source>
        <dbReference type="Google" id="ProtNLM"/>
    </source>
</evidence>
<protein>
    <recommendedName>
        <fullName evidence="4">Porin</fullName>
    </recommendedName>
</protein>
<comment type="caution">
    <text evidence="2">The sequence shown here is derived from an EMBL/GenBank/DDBJ whole genome shotgun (WGS) entry which is preliminary data.</text>
</comment>